<dbReference type="Gene3D" id="3.30.420.10">
    <property type="entry name" value="Ribonuclease H-like superfamily/Ribonuclease H"/>
    <property type="match status" value="1"/>
</dbReference>
<dbReference type="Proteomes" id="UP001141806">
    <property type="component" value="Unassembled WGS sequence"/>
</dbReference>
<keyword evidence="2" id="KW-0479">Metal-binding</keyword>
<evidence type="ECO:0000256" key="5">
    <source>
        <dbReference type="ARBA" id="ARBA00022842"/>
    </source>
</evidence>
<dbReference type="Pfam" id="PF07727">
    <property type="entry name" value="RVT_2"/>
    <property type="match status" value="1"/>
</dbReference>
<dbReference type="GO" id="GO:0006310">
    <property type="term" value="P:DNA recombination"/>
    <property type="evidence" value="ECO:0007669"/>
    <property type="project" value="UniProtKB-KW"/>
</dbReference>
<feature type="domain" description="Reverse transcriptase Ty1/copia-type" evidence="11">
    <location>
        <begin position="50"/>
        <end position="111"/>
    </location>
</feature>
<keyword evidence="4" id="KW-0378">Hydrolase</keyword>
<dbReference type="GO" id="GO:0004519">
    <property type="term" value="F:endonuclease activity"/>
    <property type="evidence" value="ECO:0007669"/>
    <property type="project" value="UniProtKB-KW"/>
</dbReference>
<dbReference type="GO" id="GO:0003964">
    <property type="term" value="F:RNA-directed DNA polymerase activity"/>
    <property type="evidence" value="ECO:0007669"/>
    <property type="project" value="UniProtKB-KW"/>
</dbReference>
<evidence type="ECO:0000256" key="1">
    <source>
        <dbReference type="ARBA" id="ARBA00022722"/>
    </source>
</evidence>
<name>A0A9Q0L345_9MAGN</name>
<keyword evidence="5" id="KW-0460">Magnesium</keyword>
<dbReference type="SUPFAM" id="SSF53098">
    <property type="entry name" value="Ribonuclease H-like"/>
    <property type="match status" value="1"/>
</dbReference>
<dbReference type="GO" id="GO:0046872">
    <property type="term" value="F:metal ion binding"/>
    <property type="evidence" value="ECO:0007669"/>
    <property type="project" value="UniProtKB-KW"/>
</dbReference>
<dbReference type="EMBL" id="JAMYWD010000001">
    <property type="protein sequence ID" value="KAJ4981469.1"/>
    <property type="molecule type" value="Genomic_DNA"/>
</dbReference>
<dbReference type="InterPro" id="IPR013103">
    <property type="entry name" value="RVT_2"/>
</dbReference>
<protein>
    <recommendedName>
        <fullName evidence="11">Reverse transcriptase Ty1/copia-type domain-containing protein</fullName>
    </recommendedName>
</protein>
<keyword evidence="6" id="KW-0229">DNA integration</keyword>
<evidence type="ECO:0000313" key="12">
    <source>
        <dbReference type="EMBL" id="KAJ4981469.1"/>
    </source>
</evidence>
<comment type="caution">
    <text evidence="12">The sequence shown here is derived from an EMBL/GenBank/DDBJ whole genome shotgun (WGS) entry which is preliminary data.</text>
</comment>
<evidence type="ECO:0000256" key="3">
    <source>
        <dbReference type="ARBA" id="ARBA00022759"/>
    </source>
</evidence>
<keyword evidence="8" id="KW-0548">Nucleotidyltransferase</keyword>
<keyword evidence="8" id="KW-0808">Transferase</keyword>
<dbReference type="GO" id="GO:0015074">
    <property type="term" value="P:DNA integration"/>
    <property type="evidence" value="ECO:0007669"/>
    <property type="project" value="UniProtKB-KW"/>
</dbReference>
<dbReference type="AlphaFoldDB" id="A0A9Q0L345"/>
<organism evidence="12 13">
    <name type="scientific">Protea cynaroides</name>
    <dbReference type="NCBI Taxonomy" id="273540"/>
    <lineage>
        <taxon>Eukaryota</taxon>
        <taxon>Viridiplantae</taxon>
        <taxon>Streptophyta</taxon>
        <taxon>Embryophyta</taxon>
        <taxon>Tracheophyta</taxon>
        <taxon>Spermatophyta</taxon>
        <taxon>Magnoliopsida</taxon>
        <taxon>Proteales</taxon>
        <taxon>Proteaceae</taxon>
        <taxon>Protea</taxon>
    </lineage>
</organism>
<evidence type="ECO:0000256" key="9">
    <source>
        <dbReference type="ARBA" id="ARBA00023172"/>
    </source>
</evidence>
<dbReference type="InterPro" id="IPR036397">
    <property type="entry name" value="RNaseH_sf"/>
</dbReference>
<dbReference type="PANTHER" id="PTHR42648">
    <property type="entry name" value="TRANSPOSASE, PUTATIVE-RELATED"/>
    <property type="match status" value="1"/>
</dbReference>
<evidence type="ECO:0000256" key="10">
    <source>
        <dbReference type="ARBA" id="ARBA00023268"/>
    </source>
</evidence>
<dbReference type="GO" id="GO:0003887">
    <property type="term" value="F:DNA-directed DNA polymerase activity"/>
    <property type="evidence" value="ECO:0007669"/>
    <property type="project" value="UniProtKB-KW"/>
</dbReference>
<keyword evidence="7" id="KW-0695">RNA-directed DNA polymerase</keyword>
<keyword evidence="3" id="KW-0255">Endonuclease</keyword>
<evidence type="ECO:0000256" key="8">
    <source>
        <dbReference type="ARBA" id="ARBA00022932"/>
    </source>
</evidence>
<reference evidence="12" key="1">
    <citation type="journal article" date="2023" name="Plant J.">
        <title>The genome of the king protea, Protea cynaroides.</title>
        <authorList>
            <person name="Chang J."/>
            <person name="Duong T.A."/>
            <person name="Schoeman C."/>
            <person name="Ma X."/>
            <person name="Roodt D."/>
            <person name="Barker N."/>
            <person name="Li Z."/>
            <person name="Van de Peer Y."/>
            <person name="Mizrachi E."/>
        </authorList>
    </citation>
    <scope>NUCLEOTIDE SEQUENCE</scope>
    <source>
        <tissue evidence="12">Young leaves</tissue>
    </source>
</reference>
<proteinExistence type="predicted"/>
<dbReference type="GO" id="GO:0003676">
    <property type="term" value="F:nucleic acid binding"/>
    <property type="evidence" value="ECO:0007669"/>
    <property type="project" value="InterPro"/>
</dbReference>
<sequence>MNRTLMERARCMLSNSGLEKDFWAEAVNTACYLVNRSPSTAIECKTPNEVWSDDMLIAAKNMSHIQVLKTQLSDEFEMKDLGATKKILGMEIQRDRKVEKLYLSQKSYIEKDMWDQMPQVKARSLVRRVMLGRGRIGSINGHDLLSHVAARGITTRSVATGIQISLHQLLQRVSNLVWQSVIIAPGTLAVKGE</sequence>
<keyword evidence="8" id="KW-0239">DNA-directed DNA polymerase</keyword>
<evidence type="ECO:0000313" key="13">
    <source>
        <dbReference type="Proteomes" id="UP001141806"/>
    </source>
</evidence>
<gene>
    <name evidence="12" type="ORF">NE237_032306</name>
</gene>
<evidence type="ECO:0000259" key="11">
    <source>
        <dbReference type="Pfam" id="PF07727"/>
    </source>
</evidence>
<dbReference type="PANTHER" id="PTHR42648:SF11">
    <property type="entry name" value="TRANSPOSON TY4-P GAG-POL POLYPROTEIN"/>
    <property type="match status" value="1"/>
</dbReference>
<evidence type="ECO:0000256" key="6">
    <source>
        <dbReference type="ARBA" id="ARBA00022908"/>
    </source>
</evidence>
<accession>A0A9Q0L345</accession>
<keyword evidence="10" id="KW-0511">Multifunctional enzyme</keyword>
<evidence type="ECO:0000256" key="2">
    <source>
        <dbReference type="ARBA" id="ARBA00022723"/>
    </source>
</evidence>
<dbReference type="InterPro" id="IPR039537">
    <property type="entry name" value="Retrotran_Ty1/copia-like"/>
</dbReference>
<keyword evidence="9" id="KW-0233">DNA recombination</keyword>
<evidence type="ECO:0000256" key="4">
    <source>
        <dbReference type="ARBA" id="ARBA00022801"/>
    </source>
</evidence>
<dbReference type="OrthoDB" id="6776856at2759"/>
<dbReference type="GO" id="GO:0016787">
    <property type="term" value="F:hydrolase activity"/>
    <property type="evidence" value="ECO:0007669"/>
    <property type="project" value="UniProtKB-KW"/>
</dbReference>
<dbReference type="InterPro" id="IPR012337">
    <property type="entry name" value="RNaseH-like_sf"/>
</dbReference>
<keyword evidence="1" id="KW-0540">Nuclease</keyword>
<keyword evidence="13" id="KW-1185">Reference proteome</keyword>
<evidence type="ECO:0000256" key="7">
    <source>
        <dbReference type="ARBA" id="ARBA00022918"/>
    </source>
</evidence>